<accession>A0A2Z4FNP3</accession>
<protein>
    <submittedName>
        <fullName evidence="1">Uncharacterized protein</fullName>
    </submittedName>
</protein>
<reference evidence="1 2" key="1">
    <citation type="submission" date="2018-06" db="EMBL/GenBank/DDBJ databases">
        <title>Lujinxingia sediminis gen. nov. sp. nov., a new facultative anaerobic member of the class Deltaproteobacteria, and proposal of Lujinxingaceae fam. nov.</title>
        <authorList>
            <person name="Guo L.-Y."/>
            <person name="Li C.-M."/>
            <person name="Wang S."/>
            <person name="Du Z.-J."/>
        </authorList>
    </citation>
    <scope>NUCLEOTIDE SEQUENCE [LARGE SCALE GENOMIC DNA]</scope>
    <source>
        <strain evidence="1 2">FA350</strain>
    </source>
</reference>
<dbReference type="KEGG" id="bsed:DN745_15210"/>
<dbReference type="EMBL" id="CP030032">
    <property type="protein sequence ID" value="AWV90599.1"/>
    <property type="molecule type" value="Genomic_DNA"/>
</dbReference>
<dbReference type="AlphaFoldDB" id="A0A2Z4FNP3"/>
<keyword evidence="2" id="KW-1185">Reference proteome</keyword>
<dbReference type="Proteomes" id="UP000249799">
    <property type="component" value="Chromosome"/>
</dbReference>
<evidence type="ECO:0000313" key="1">
    <source>
        <dbReference type="EMBL" id="AWV90599.1"/>
    </source>
</evidence>
<dbReference type="RefSeq" id="WP_111336137.1">
    <property type="nucleotide sequence ID" value="NZ_CP030032.1"/>
</dbReference>
<organism evidence="1 2">
    <name type="scientific">Bradymonas sediminis</name>
    <dbReference type="NCBI Taxonomy" id="1548548"/>
    <lineage>
        <taxon>Bacteria</taxon>
        <taxon>Deltaproteobacteria</taxon>
        <taxon>Bradymonadales</taxon>
        <taxon>Bradymonadaceae</taxon>
        <taxon>Bradymonas</taxon>
    </lineage>
</organism>
<dbReference type="Pfam" id="PF01569">
    <property type="entry name" value="PAP2"/>
    <property type="match status" value="1"/>
</dbReference>
<name>A0A2Z4FNP3_9DELT</name>
<gene>
    <name evidence="1" type="ORF">DN745_15210</name>
</gene>
<dbReference type="SMART" id="SM00014">
    <property type="entry name" value="acidPPc"/>
    <property type="match status" value="1"/>
</dbReference>
<dbReference type="InterPro" id="IPR036938">
    <property type="entry name" value="PAP2/HPO_sf"/>
</dbReference>
<dbReference type="SUPFAM" id="SSF48317">
    <property type="entry name" value="Acid phosphatase/Vanadium-dependent haloperoxidase"/>
    <property type="match status" value="1"/>
</dbReference>
<dbReference type="PANTHER" id="PTHR14969:SF13">
    <property type="entry name" value="AT30094P"/>
    <property type="match status" value="1"/>
</dbReference>
<proteinExistence type="predicted"/>
<dbReference type="CDD" id="cd03392">
    <property type="entry name" value="PAP2_like_2"/>
    <property type="match status" value="1"/>
</dbReference>
<dbReference type="OrthoDB" id="9801622at2"/>
<evidence type="ECO:0000313" key="2">
    <source>
        <dbReference type="Proteomes" id="UP000249799"/>
    </source>
</evidence>
<dbReference type="Gene3D" id="1.20.144.10">
    <property type="entry name" value="Phosphatidic acid phosphatase type 2/haloperoxidase"/>
    <property type="match status" value="1"/>
</dbReference>
<dbReference type="InterPro" id="IPR000326">
    <property type="entry name" value="PAP2/HPO"/>
</dbReference>
<sequence length="267" mass="29278">MKSRTLIAEADARAGLFQTMRSRFETRVVLGFLTVLGLVWAGLGVAEWLTPGFVAGMDATILRSFRQGPELEHVIGPGAVEHAVLQLTSMGGSSVVTVWVGMLMGFFLLTDRLRYTVRLGFAVIGGAALGYTFKYTVQRLRPEIVPHLMPETSWSFPSGHATITAVIFTTLALMLAQHYRGRLQKIYIMSAAVTMIVLIGWTRLAMGVHYPTDILGGWTLGLSWALVTWMLGYYLDRGWAARFGIAGAPEFSTPPTGDRTAESMNES</sequence>
<dbReference type="PANTHER" id="PTHR14969">
    <property type="entry name" value="SPHINGOSINE-1-PHOSPHATE PHOSPHOHYDROLASE"/>
    <property type="match status" value="1"/>
</dbReference>